<accession>A0A2R7Y5R9</accession>
<dbReference type="AlphaFoldDB" id="A0A2R7Y5R9"/>
<name>A0A2R7Y5R9_9CREN</name>
<dbReference type="Proteomes" id="UP000244093">
    <property type="component" value="Unassembled WGS sequence"/>
</dbReference>
<sequence>MDVEERLKDVFKCLYVIERDTGDIYLKMSKSLEDPLLSLTFKWISNESLNHAELLQTVLKRYFNVDVLSEDLSLCYRDLGELGEVVKQIYERLLPKEKLTARDVFDVLSFLDLIELNTGEELYSKLVIPLAKTIMLKHVKVEGDIEAKILSELFNSIAKEEENHEKFVKLIKTYLTT</sequence>
<organism evidence="1 2">
    <name type="scientific">Zestosphaera tikiterensis</name>
    <dbReference type="NCBI Taxonomy" id="1973259"/>
    <lineage>
        <taxon>Archaea</taxon>
        <taxon>Thermoproteota</taxon>
        <taxon>Thermoprotei</taxon>
        <taxon>Desulfurococcales</taxon>
        <taxon>Desulfurococcaceae</taxon>
        <taxon>Zestosphaera</taxon>
    </lineage>
</organism>
<evidence type="ECO:0000313" key="1">
    <source>
        <dbReference type="EMBL" id="PUA32823.1"/>
    </source>
</evidence>
<gene>
    <name evidence="1" type="ORF">B7O98_05140</name>
</gene>
<dbReference type="EMBL" id="NBVN01000003">
    <property type="protein sequence ID" value="PUA32823.1"/>
    <property type="molecule type" value="Genomic_DNA"/>
</dbReference>
<evidence type="ECO:0008006" key="3">
    <source>
        <dbReference type="Google" id="ProtNLM"/>
    </source>
</evidence>
<evidence type="ECO:0000313" key="2">
    <source>
        <dbReference type="Proteomes" id="UP000244093"/>
    </source>
</evidence>
<dbReference type="InterPro" id="IPR012347">
    <property type="entry name" value="Ferritin-like"/>
</dbReference>
<comment type="caution">
    <text evidence="1">The sequence shown here is derived from an EMBL/GenBank/DDBJ whole genome shotgun (WGS) entry which is preliminary data.</text>
</comment>
<protein>
    <recommendedName>
        <fullName evidence="3">Rubrerythrin diiron-binding domain-containing protein</fullName>
    </recommendedName>
</protein>
<dbReference type="SUPFAM" id="SSF47240">
    <property type="entry name" value="Ferritin-like"/>
    <property type="match status" value="1"/>
</dbReference>
<proteinExistence type="predicted"/>
<reference evidence="1 2" key="1">
    <citation type="journal article" date="2018" name="Syst. Appl. Microbiol.">
        <title>A new symbiotic nanoarchaeote (Candidatus Nanoclepta minutus) and its host (Zestosphaera tikiterensis gen. nov., sp. nov.) from a New Zealand hot spring.</title>
        <authorList>
            <person name="St John E."/>
            <person name="Liu Y."/>
            <person name="Podar M."/>
            <person name="Stott M.B."/>
            <person name="Meneghin J."/>
            <person name="Chen Z."/>
            <person name="Lagutin K."/>
            <person name="Mitchell K."/>
            <person name="Reysenbach A.L."/>
        </authorList>
    </citation>
    <scope>NUCLEOTIDE SEQUENCE [LARGE SCALE GENOMIC DNA]</scope>
    <source>
        <strain evidence="1">NZ3</strain>
    </source>
</reference>
<dbReference type="Gene3D" id="1.20.1260.10">
    <property type="match status" value="1"/>
</dbReference>
<dbReference type="InterPro" id="IPR009078">
    <property type="entry name" value="Ferritin-like_SF"/>
</dbReference>